<dbReference type="InterPro" id="IPR028359">
    <property type="entry name" value="UDP_ManNAc/GlcNAc_DH"/>
</dbReference>
<dbReference type="InterPro" id="IPR008927">
    <property type="entry name" value="6-PGluconate_DH-like_C_sf"/>
</dbReference>
<comment type="caution">
    <text evidence="5">The sequence shown here is derived from an EMBL/GenBank/DDBJ whole genome shotgun (WGS) entry which is preliminary data.</text>
</comment>
<comment type="similarity">
    <text evidence="3">Belongs to the UDP-glucose/GDP-mannose dehydrogenase family.</text>
</comment>
<protein>
    <submittedName>
        <fullName evidence="5">Nucleotide sugar dehydrogenase</fullName>
    </submittedName>
</protein>
<dbReference type="PIRSF" id="PIRSF000124">
    <property type="entry name" value="UDPglc_GDPman_dh"/>
    <property type="match status" value="1"/>
</dbReference>
<evidence type="ECO:0000256" key="3">
    <source>
        <dbReference type="PIRNR" id="PIRNR000124"/>
    </source>
</evidence>
<evidence type="ECO:0000256" key="1">
    <source>
        <dbReference type="ARBA" id="ARBA00023002"/>
    </source>
</evidence>
<dbReference type="PIRSF" id="PIRSF500136">
    <property type="entry name" value="UDP_ManNAc_DH"/>
    <property type="match status" value="1"/>
</dbReference>
<dbReference type="EMBL" id="BAAAYN010000013">
    <property type="protein sequence ID" value="GAA3386050.1"/>
    <property type="molecule type" value="Genomic_DNA"/>
</dbReference>
<evidence type="ECO:0000256" key="2">
    <source>
        <dbReference type="ARBA" id="ARBA00023027"/>
    </source>
</evidence>
<feature type="domain" description="UDP-glucose/GDP-mannose dehydrogenase C-terminal" evidence="4">
    <location>
        <begin position="349"/>
        <end position="441"/>
    </location>
</feature>
<keyword evidence="6" id="KW-1185">Reference proteome</keyword>
<reference evidence="6" key="1">
    <citation type="journal article" date="2019" name="Int. J. Syst. Evol. Microbiol.">
        <title>The Global Catalogue of Microorganisms (GCM) 10K type strain sequencing project: providing services to taxonomists for standard genome sequencing and annotation.</title>
        <authorList>
            <consortium name="The Broad Institute Genomics Platform"/>
            <consortium name="The Broad Institute Genome Sequencing Center for Infectious Disease"/>
            <person name="Wu L."/>
            <person name="Ma J."/>
        </authorList>
    </citation>
    <scope>NUCLEOTIDE SEQUENCE [LARGE SCALE GENOMIC DNA]</scope>
    <source>
        <strain evidence="6">JCM 9458</strain>
    </source>
</reference>
<dbReference type="SUPFAM" id="SSF48179">
    <property type="entry name" value="6-phosphogluconate dehydrogenase C-terminal domain-like"/>
    <property type="match status" value="1"/>
</dbReference>
<name>A0ABP6SUP3_9ACTN</name>
<dbReference type="Pfam" id="PF00984">
    <property type="entry name" value="UDPG_MGDP_dh"/>
    <property type="match status" value="1"/>
</dbReference>
<gene>
    <name evidence="5" type="ORF">GCM10020369_21920</name>
</gene>
<accession>A0ABP6SUP3</accession>
<dbReference type="InterPro" id="IPR001732">
    <property type="entry name" value="UDP-Glc/GDP-Man_DH_N"/>
</dbReference>
<dbReference type="NCBIfam" id="TIGR03026">
    <property type="entry name" value="NDP-sugDHase"/>
    <property type="match status" value="1"/>
</dbReference>
<dbReference type="SMART" id="SM00984">
    <property type="entry name" value="UDPG_MGDP_dh_C"/>
    <property type="match status" value="1"/>
</dbReference>
<organism evidence="5 6">
    <name type="scientific">Cryptosporangium minutisporangium</name>
    <dbReference type="NCBI Taxonomy" id="113569"/>
    <lineage>
        <taxon>Bacteria</taxon>
        <taxon>Bacillati</taxon>
        <taxon>Actinomycetota</taxon>
        <taxon>Actinomycetes</taxon>
        <taxon>Cryptosporangiales</taxon>
        <taxon>Cryptosporangiaceae</taxon>
        <taxon>Cryptosporangium</taxon>
    </lineage>
</organism>
<sequence length="448" mass="46899">MSASIASGSDATPLGVLVGPLDDLAPTPSRFAFDVAVVGLGYVGLPTALAFHAAGQRVLGVEVSADRVAAVRARAVDLLPSDRSRLDTALTGPDTFALSTDPRRLSAAAAILVCVPTPVDEHLVPDLTALAAACRTVAANAVPGQLLVLTSTSYVGCTRDLLIGPLRQRGYRPGDQVAVAFAPERIDPGNARHPQEAVPRVVGGATPSCRRRALGLLAGYADALHPVSSLETAELTKLVENTFRAVNIALANEFADIAGALDLDVTEVIDAAATKPFGFMPFYPGPGVGGHCIPCDPHYLLWQLRAARLPAPVVEAAMGAVAARPRQVARRAGEVLAECGRSIAGADVLLLGVAYKSGVSDVRESPAVEVARYLRRAGATVWFADPLVTALDVDGTALRRVEAPHTHSWDLVIVHTAHAGQDTGWLAAQPLVLDATYRLRDLPGRRVV</sequence>
<evidence type="ECO:0000313" key="5">
    <source>
        <dbReference type="EMBL" id="GAA3386050.1"/>
    </source>
</evidence>
<keyword evidence="2" id="KW-0520">NAD</keyword>
<evidence type="ECO:0000259" key="4">
    <source>
        <dbReference type="SMART" id="SM00984"/>
    </source>
</evidence>
<dbReference type="Proteomes" id="UP001501676">
    <property type="component" value="Unassembled WGS sequence"/>
</dbReference>
<dbReference type="Pfam" id="PF03721">
    <property type="entry name" value="UDPG_MGDP_dh_N"/>
    <property type="match status" value="1"/>
</dbReference>
<dbReference type="PANTHER" id="PTHR43491:SF1">
    <property type="entry name" value="UDP-N-ACETYL-D-MANNOSAMINE DEHYDROGENASE"/>
    <property type="match status" value="1"/>
</dbReference>
<keyword evidence="1" id="KW-0560">Oxidoreductase</keyword>
<dbReference type="Pfam" id="PF03720">
    <property type="entry name" value="UDPG_MGDP_dh_C"/>
    <property type="match status" value="1"/>
</dbReference>
<dbReference type="InterPro" id="IPR014026">
    <property type="entry name" value="UDP-Glc/GDP-Man_DH_dimer"/>
</dbReference>
<dbReference type="SUPFAM" id="SSF51735">
    <property type="entry name" value="NAD(P)-binding Rossmann-fold domains"/>
    <property type="match status" value="1"/>
</dbReference>
<dbReference type="PANTHER" id="PTHR43491">
    <property type="entry name" value="UDP-N-ACETYL-D-MANNOSAMINE DEHYDROGENASE"/>
    <property type="match status" value="1"/>
</dbReference>
<proteinExistence type="inferred from homology"/>
<dbReference type="Gene3D" id="3.40.50.720">
    <property type="entry name" value="NAD(P)-binding Rossmann-like Domain"/>
    <property type="match status" value="2"/>
</dbReference>
<dbReference type="InterPro" id="IPR036220">
    <property type="entry name" value="UDP-Glc/GDP-Man_DH_C_sf"/>
</dbReference>
<dbReference type="InterPro" id="IPR036291">
    <property type="entry name" value="NAD(P)-bd_dom_sf"/>
</dbReference>
<dbReference type="SUPFAM" id="SSF52413">
    <property type="entry name" value="UDP-glucose/GDP-mannose dehydrogenase C-terminal domain"/>
    <property type="match status" value="1"/>
</dbReference>
<dbReference type="InterPro" id="IPR017476">
    <property type="entry name" value="UDP-Glc/GDP-Man"/>
</dbReference>
<dbReference type="InterPro" id="IPR014027">
    <property type="entry name" value="UDP-Glc/GDP-Man_DH_C"/>
</dbReference>
<evidence type="ECO:0000313" key="6">
    <source>
        <dbReference type="Proteomes" id="UP001501676"/>
    </source>
</evidence>
<dbReference type="RefSeq" id="WP_345727926.1">
    <property type="nucleotide sequence ID" value="NZ_BAAAYN010000013.1"/>
</dbReference>